<dbReference type="Pfam" id="PF00622">
    <property type="entry name" value="SPRY"/>
    <property type="match status" value="1"/>
</dbReference>
<dbReference type="Gene3D" id="3.90.1750.10">
    <property type="entry name" value="Hect, E3 ligase catalytic domains"/>
    <property type="match status" value="1"/>
</dbReference>
<dbReference type="SMART" id="SM00165">
    <property type="entry name" value="UBA"/>
    <property type="match status" value="1"/>
</dbReference>
<dbReference type="OrthoDB" id="70521at2759"/>
<dbReference type="InterPro" id="IPR003877">
    <property type="entry name" value="SPRY_dom"/>
</dbReference>
<dbReference type="InterPro" id="IPR043136">
    <property type="entry name" value="B30.2/SPRY_sf"/>
</dbReference>
<comment type="caution">
    <text evidence="7">The sequence shown here is derived from an EMBL/GenBank/DDBJ whole genome shotgun (WGS) entry which is preliminary data.</text>
</comment>
<keyword evidence="8" id="KW-1185">Reference proteome</keyword>
<dbReference type="SMART" id="SM00449">
    <property type="entry name" value="SPRY"/>
    <property type="match status" value="1"/>
</dbReference>
<dbReference type="InterPro" id="IPR041969">
    <property type="entry name" value="VP13D_UBA"/>
</dbReference>
<dbReference type="PROSITE" id="PS50237">
    <property type="entry name" value="HECT"/>
    <property type="match status" value="1"/>
</dbReference>
<dbReference type="Gene3D" id="3.30.2160.10">
    <property type="entry name" value="Hect, E3 ligase catalytic domain"/>
    <property type="match status" value="1"/>
</dbReference>
<dbReference type="InterPro" id="IPR009060">
    <property type="entry name" value="UBA-like_sf"/>
</dbReference>
<dbReference type="Proteomes" id="UP000794436">
    <property type="component" value="Unassembled WGS sequence"/>
</dbReference>
<evidence type="ECO:0000313" key="7">
    <source>
        <dbReference type="EMBL" id="TMW56846.1"/>
    </source>
</evidence>
<dbReference type="InterPro" id="IPR015940">
    <property type="entry name" value="UBA"/>
</dbReference>
<gene>
    <name evidence="7" type="ORF">Poli38472_006856</name>
</gene>
<dbReference type="InterPro" id="IPR001870">
    <property type="entry name" value="B30.2/SPRY"/>
</dbReference>
<feature type="compositionally biased region" description="Basic and acidic residues" evidence="3">
    <location>
        <begin position="879"/>
        <end position="888"/>
    </location>
</feature>
<dbReference type="Gene3D" id="2.60.120.920">
    <property type="match status" value="1"/>
</dbReference>
<evidence type="ECO:0000313" key="8">
    <source>
        <dbReference type="Proteomes" id="UP000794436"/>
    </source>
</evidence>
<feature type="region of interest" description="Disordered" evidence="3">
    <location>
        <begin position="869"/>
        <end position="988"/>
    </location>
</feature>
<evidence type="ECO:0000259" key="6">
    <source>
        <dbReference type="PROSITE" id="PS50237"/>
    </source>
</evidence>
<dbReference type="Pfam" id="PF00632">
    <property type="entry name" value="HECT"/>
    <property type="match status" value="1"/>
</dbReference>
<feature type="region of interest" description="Disordered" evidence="3">
    <location>
        <begin position="1041"/>
        <end position="1060"/>
    </location>
</feature>
<dbReference type="PANTHER" id="PTHR46654:SF1">
    <property type="entry name" value="E3 UBIQUITIN-PROTEIN LIGASE HECTD3"/>
    <property type="match status" value="1"/>
</dbReference>
<feature type="domain" description="B30.2/SPRY" evidence="5">
    <location>
        <begin position="1460"/>
        <end position="1640"/>
    </location>
</feature>
<reference evidence="7" key="1">
    <citation type="submission" date="2019-03" db="EMBL/GenBank/DDBJ databases">
        <title>Long read genome sequence of the mycoparasitic Pythium oligandrum ATCC 38472 isolated from sugarbeet rhizosphere.</title>
        <authorList>
            <person name="Gaulin E."/>
        </authorList>
    </citation>
    <scope>NUCLEOTIDE SEQUENCE</scope>
    <source>
        <strain evidence="7">ATCC 38472_TT</strain>
    </source>
</reference>
<dbReference type="SUPFAM" id="SSF46934">
    <property type="entry name" value="UBA-like"/>
    <property type="match status" value="1"/>
</dbReference>
<feature type="active site" description="Glycyl thioester intermediate" evidence="2">
    <location>
        <position position="2418"/>
    </location>
</feature>
<feature type="compositionally biased region" description="Acidic residues" evidence="3">
    <location>
        <begin position="889"/>
        <end position="901"/>
    </location>
</feature>
<protein>
    <submittedName>
        <fullName evidence="7">Uncharacterized protein</fullName>
    </submittedName>
</protein>
<evidence type="ECO:0000256" key="3">
    <source>
        <dbReference type="SAM" id="MobiDB-lite"/>
    </source>
</evidence>
<dbReference type="EMBL" id="SPLM01000145">
    <property type="protein sequence ID" value="TMW56846.1"/>
    <property type="molecule type" value="Genomic_DNA"/>
</dbReference>
<evidence type="ECO:0000259" key="4">
    <source>
        <dbReference type="PROSITE" id="PS50030"/>
    </source>
</evidence>
<dbReference type="InterPro" id="IPR035983">
    <property type="entry name" value="Hect_E3_ubiquitin_ligase"/>
</dbReference>
<evidence type="ECO:0000259" key="5">
    <source>
        <dbReference type="PROSITE" id="PS50188"/>
    </source>
</evidence>
<feature type="domain" description="HECT" evidence="6">
    <location>
        <begin position="2012"/>
        <end position="2454"/>
    </location>
</feature>
<dbReference type="Gene3D" id="3.30.2410.10">
    <property type="entry name" value="Hect, E3 ligase catalytic domain"/>
    <property type="match status" value="1"/>
</dbReference>
<organism evidence="7 8">
    <name type="scientific">Pythium oligandrum</name>
    <name type="common">Mycoparasitic fungus</name>
    <dbReference type="NCBI Taxonomy" id="41045"/>
    <lineage>
        <taxon>Eukaryota</taxon>
        <taxon>Sar</taxon>
        <taxon>Stramenopiles</taxon>
        <taxon>Oomycota</taxon>
        <taxon>Peronosporomycetes</taxon>
        <taxon>Pythiales</taxon>
        <taxon>Pythiaceae</taxon>
        <taxon>Pythium</taxon>
    </lineage>
</organism>
<feature type="compositionally biased region" description="Basic and acidic residues" evidence="3">
    <location>
        <begin position="915"/>
        <end position="944"/>
    </location>
</feature>
<dbReference type="GO" id="GO:0005737">
    <property type="term" value="C:cytoplasm"/>
    <property type="evidence" value="ECO:0007669"/>
    <property type="project" value="TreeGrafter"/>
</dbReference>
<accession>A0A8K1C5J5</accession>
<keyword evidence="1 2" id="KW-0833">Ubl conjugation pathway</keyword>
<dbReference type="InterPro" id="IPR013320">
    <property type="entry name" value="ConA-like_dom_sf"/>
</dbReference>
<dbReference type="SUPFAM" id="SSF56204">
    <property type="entry name" value="Hect, E3 ligase catalytic domain"/>
    <property type="match status" value="1"/>
</dbReference>
<dbReference type="InterPro" id="IPR000569">
    <property type="entry name" value="HECT_dom"/>
</dbReference>
<sequence length="2472" mass="276207">MLLQVEDNLFGGGAASSQVPASRGLQVESIKAISSNKNESEVDSTALNLKSVLAILRRYIAIHFAVQPAIVKGSSAVPIFPALSEAFDLLYTESYRVAEPVLELSGATIPIAEHNRPSIGASGALRRSFEIIIAPRRFSPLTKSLEFRYSDMIAPSECSGRLAMSPLLKPNEFSITTWLFVREGYTKTPEDPPLPRSPQLDDRQLIFLRGNAREIFPYMMLTRDMEAQWQIEVGIVMNLRDDALPNSPPRLMWERLVTKDPIPLRRWIHVAVVLEGLKMRLYINGILDSQRTISASHAACCANGSIDLDFRFGRISSTPIDQHDGRVSGATSAYHFFAALLAANSSKAVGAVLTTAASSLRSFDGLLSHFRFHNRSLSPIHVRIVFDEKKPPKDDANRAGIITNPASTVQPTAEVQAVLKLHAVLLVLSDSGEGQVHLSQPKWIAHLWDTFVRSNNLLVQRSSLQLLRRVLRHQTPVTLSAVLFKHTGAEQGDSLFIGLVFRIVGCCLSIYRKTPIEAASASKEKTDDQTLPVAIDRGILCAKDQLESGPPFELRNSVAEEIANDNCRRLHILSIANDLVHMLTRLFRDASDKWAQPILTTILRVLERLSVPSVGEKNFHAIEAIGCLYLLGGAMESLRSGADVTITGTDELGTVVVMDETSVDRIPAGNGQPSRSEVCVSLHRPHLVTEQTGDSPSSWYDQVLKYCSRVTKNCEENSDTKFIRLHSDDVQLHSTPSLMSKELLSLDNGDAIVSGIVTSVLQMGIETSFGIEGGACGLSVLRWWHTSGLLIKALKQLVRTERGAAALVRTPDVLVKLVQSAARDDGNPTFGTLQELEEKLCIVRSRLYQVLADLGDDATPELEQWLAMKRKHRSSNEPSKGDGDKSLEDSPETSFDLDEGDNDQRLSALETPESDSGRCVRNPDETSDLQQEREKSRGDESKDDNVEDDDGECEEEVDDEEDGEDEDEDEDDDDGEDNDEEDTDAEEHRQEFVDELMMMGFPEEWCVLALKQTENDIVSASAWIVDNLEYLSRLQTTLDKQREQSSVNLAFNDDDDDNTEELMAAGDGLQSEVAPSSSPHNLRASEIKTASVDANSAGVSENTSSPLVNDKETGRKVFGEMYFPFEEGGYESNTRYRFFTCWREETIAADASTTLEEKAPAAEVNAECAIDRFARDVEEMELVALLDQIRILEHAYRVVCTRQVLVTLWSHKNVENRATLRGLSDIPEILTLTKLLIVRGDQFPDSRLHDEYPGIKSSSFKPEQIMFNTLRVAAMKTPSFGLKVLEFAVRELEEAATNTKYEAYLWTQRDLRRCDRAVLEEPSVEFVSWLLSVLFEPGSSTTMALSMAETSILLSRLRLTLRSANLPVKFLALRTIVILMRAATTNDTISEEVIRECHLDFTSFLLAAKHRLTRELVQHRKLFSLYLQAYIEVLVALWKRSPADPSSTEALSLISQPIVTTFISEDSSKSRREPGNTSALIFDRKKCRSTLLQISEDGLSVAYSGHEMWKTIVMTNGYAMGTHSWQIRIDKSSSSYLFIGIASGRANLDSFLGSDDQSWGFIGDKALYYQRNRLRVYGDAFGEGDCISVYLDCDLGTLSFSKNGVELGVAFENIVGEVFPAVAFYSRHQKVSIIPLETRTSKVAAPDQDSLASTIEEGVIVCEMMDCMVQKRPIRRELLVAAFEMTRIWQANSLRFVITRTDQPLWVDISEGKCAPLGFRAKDRVRTPRGNGTILGVADGRLWVEIDGEKGAWHCHPSKIRSLTLLVANAALKDGSTTKETSVLSSKGKSSHAFFGAQEVSGSVLSNEDRFVSFLQDKRWSLALDRLLLSAINSHCEVTSLSPWNLTPDDVLQVIESKDRDIQSQLSTMFGPTATDSIFQQNILARFGFLRYFNAYFSRVIGFFDLSWHYFAPKASMRPCRLVSLCRGSIFTSIKNEFFTVLMEKTANAPKKADDDYDYPDDLPQMQINRPKAATAKCHPGTTKSLLLSMFGQAFEALHFLPLSTLRMVYSHPMDDGQLRSFKVKFEGEGVDDYGGPYREFFSQVFAELQMIAEDESEENKPTTQTLDSHSSLGTCFLPFLMPSPNWRNGVGSNREKFVINGSILGSHTVGSARVIESALPSKRSYSSPGWAENPEVKRQLRAEMCHFFGQLLGICLRTRVCVRLDLAISVWKQLVAEDDEWDNELQGQERALLSLKEIDFVGFNLLRSVIDLCDEYSRLTDSTQHVRRRQELEEELTAMDLTFTTYLSDGRLVELCDNGSETPVTTENAKAYVRAALTARMNESREVMNVIKQGINSILPVTALGLLTSEELEKRMCGVAEVDVELLKQNTEYDEDLSSNDEFIQRFWRVLGTFEDEDKRAFLRFVWARSRLPVGTAQFHQKFKIQSLVSSSGNEGGTSASSSTGYADAQLPKSHTCFFALQLPRYSTDEICRKQLLYAVQNCVEMDGDFRLADTEMTGWNDINPNDQLRF</sequence>
<dbReference type="Pfam" id="PF22562">
    <property type="entry name" value="UBA_7"/>
    <property type="match status" value="1"/>
</dbReference>
<dbReference type="InterPro" id="IPR042469">
    <property type="entry name" value="HECTD3"/>
</dbReference>
<feature type="domain" description="UBA" evidence="4">
    <location>
        <begin position="984"/>
        <end position="1027"/>
    </location>
</feature>
<name>A0A8K1C5J5_PYTOL</name>
<dbReference type="Gene3D" id="2.60.120.200">
    <property type="match status" value="1"/>
</dbReference>
<dbReference type="PROSITE" id="PS50188">
    <property type="entry name" value="B302_SPRY"/>
    <property type="match status" value="1"/>
</dbReference>
<dbReference type="PANTHER" id="PTHR46654">
    <property type="entry name" value="E3 UBIQUITIN-PROTEIN LIGASE HECTD3"/>
    <property type="match status" value="1"/>
</dbReference>
<evidence type="ECO:0000256" key="2">
    <source>
        <dbReference type="PROSITE-ProRule" id="PRU00104"/>
    </source>
</evidence>
<dbReference type="SUPFAM" id="SSF49899">
    <property type="entry name" value="Concanavalin A-like lectins/glucanases"/>
    <property type="match status" value="2"/>
</dbReference>
<dbReference type="SMART" id="SM00119">
    <property type="entry name" value="HECTc"/>
    <property type="match status" value="1"/>
</dbReference>
<feature type="compositionally biased region" description="Acidic residues" evidence="3">
    <location>
        <begin position="945"/>
        <end position="985"/>
    </location>
</feature>
<dbReference type="PROSITE" id="PS50030">
    <property type="entry name" value="UBA"/>
    <property type="match status" value="1"/>
</dbReference>
<proteinExistence type="predicted"/>
<dbReference type="GO" id="GO:0004842">
    <property type="term" value="F:ubiquitin-protein transferase activity"/>
    <property type="evidence" value="ECO:0007669"/>
    <property type="project" value="InterPro"/>
</dbReference>
<evidence type="ECO:0000256" key="1">
    <source>
        <dbReference type="ARBA" id="ARBA00022786"/>
    </source>
</evidence>
<dbReference type="CDD" id="cd11709">
    <property type="entry name" value="SPRY"/>
    <property type="match status" value="1"/>
</dbReference>
<dbReference type="Gene3D" id="1.10.8.10">
    <property type="entry name" value="DNA helicase RuvA subunit, C-terminal domain"/>
    <property type="match status" value="1"/>
</dbReference>
<dbReference type="CDD" id="cd14306">
    <property type="entry name" value="UBA_VP13D"/>
    <property type="match status" value="1"/>
</dbReference>